<evidence type="ECO:0000313" key="4">
    <source>
        <dbReference type="EMBL" id="PZE16556.1"/>
    </source>
</evidence>
<accession>A0A2W1NER9</accession>
<evidence type="ECO:0000313" key="5">
    <source>
        <dbReference type="Proteomes" id="UP000249248"/>
    </source>
</evidence>
<dbReference type="InterPro" id="IPR014867">
    <property type="entry name" value="Spore_coat_CotH_CotH2/3/7"/>
</dbReference>
<sequence length="771" mass="89470">MLKWSLYFLSLCLVQSTLSAQKLKYYPTGGKFEAPVYVKLVADSAESIYYTLDGSAPHSGTTLYVDSIYVQDVAVIRAVAYQNGVRSKVKTQSYFCDRAYDLPIISIVSEPGNFWSYDKGIFEKGCCADSTMPYYGANFWKSWEYECNVELYSKKGKKCFNQLAGMSLFGGYSRMLPQKSLAIIARSKYGKKRFEYPIFKERKNKKYKSFIIRNSGGDFKRTQLRDAFMTQLAKPTGVAVQAYEPAIVFINGRYWGIQNLREKISEHYLAANFDVDKDKVDILRHNGVKRHGYSTQYKFLLKFLRTQDLTLETVKDSLGKFMDLHDYIRYNISEVYSDNKDAGGNIRYFKERKPKAKWRWIFYDLDMGLSNDDRTGYASNTLGKFTTFSNEKWPNPGWSTFIIRTLLQNEDLKVQYINTFSDYLNTYFHADTALRLWHKMSKKIENEIPYHQKRWGANVKNWEDNLAIVEKFVRLRPEHLWQHLKIKFELDTTVQIEFTHPGDSVCDVTFNSLQLKESYSGLYFKGIPQTIKVKPKHDYELIGWEGLAEKTEKIVFTADQAMQLKPIIVAKDSSEYRHQIIINEVSFNQVDSDTTGDWIELYNRSNESVDLYQWRVTDRSFKKGYVIEEHITLKPNDLLVIGSTAVNGFQITDLNFGLSKKGEQIKVYDANGFLVDVMKYNNEFAVIDSSFSLALIHVDSLGLRPDNWVVEAVTPGMDNNGYLSILETLKFEKEAKERQERWLMIGGVALTVFVLLFIFIRRRKKKVVVEE</sequence>
<dbReference type="RefSeq" id="WP_111063572.1">
    <property type="nucleotide sequence ID" value="NZ_JBHUCU010000017.1"/>
</dbReference>
<dbReference type="InterPro" id="IPR001322">
    <property type="entry name" value="Lamin_tail_dom"/>
</dbReference>
<keyword evidence="1" id="KW-1133">Transmembrane helix</keyword>
<keyword evidence="1" id="KW-0812">Transmembrane</keyword>
<dbReference type="InterPro" id="IPR026876">
    <property type="entry name" value="Fn3_assoc_repeat"/>
</dbReference>
<evidence type="ECO:0000256" key="2">
    <source>
        <dbReference type="SAM" id="SignalP"/>
    </source>
</evidence>
<proteinExistence type="predicted"/>
<protein>
    <recommendedName>
        <fullName evidence="3">LTD domain-containing protein</fullName>
    </recommendedName>
</protein>
<organism evidence="4 5">
    <name type="scientific">Putridiphycobacter roseus</name>
    <dbReference type="NCBI Taxonomy" id="2219161"/>
    <lineage>
        <taxon>Bacteria</taxon>
        <taxon>Pseudomonadati</taxon>
        <taxon>Bacteroidota</taxon>
        <taxon>Flavobacteriia</taxon>
        <taxon>Flavobacteriales</taxon>
        <taxon>Crocinitomicaceae</taxon>
        <taxon>Putridiphycobacter</taxon>
    </lineage>
</organism>
<dbReference type="Pfam" id="PF00932">
    <property type="entry name" value="LTD"/>
    <property type="match status" value="1"/>
</dbReference>
<dbReference type="SUPFAM" id="SSF74853">
    <property type="entry name" value="Lamin A/C globular tail domain"/>
    <property type="match status" value="1"/>
</dbReference>
<dbReference type="InterPro" id="IPR036415">
    <property type="entry name" value="Lamin_tail_dom_sf"/>
</dbReference>
<feature type="signal peptide" evidence="2">
    <location>
        <begin position="1"/>
        <end position="20"/>
    </location>
</feature>
<dbReference type="EMBL" id="QKSB01000007">
    <property type="protein sequence ID" value="PZE16556.1"/>
    <property type="molecule type" value="Genomic_DNA"/>
</dbReference>
<dbReference type="AlphaFoldDB" id="A0A2W1NER9"/>
<name>A0A2W1NER9_9FLAO</name>
<dbReference type="OrthoDB" id="9806464at2"/>
<dbReference type="Pfam" id="PF08757">
    <property type="entry name" value="CotH"/>
    <property type="match status" value="1"/>
</dbReference>
<comment type="caution">
    <text evidence="4">The sequence shown here is derived from an EMBL/GenBank/DDBJ whole genome shotgun (WGS) entry which is preliminary data.</text>
</comment>
<feature type="transmembrane region" description="Helical" evidence="1">
    <location>
        <begin position="742"/>
        <end position="760"/>
    </location>
</feature>
<feature type="domain" description="LTD" evidence="3">
    <location>
        <begin position="574"/>
        <end position="682"/>
    </location>
</feature>
<feature type="chain" id="PRO_5015991314" description="LTD domain-containing protein" evidence="2">
    <location>
        <begin position="21"/>
        <end position="771"/>
    </location>
</feature>
<dbReference type="Pfam" id="PF13287">
    <property type="entry name" value="Fn3_assoc"/>
    <property type="match status" value="1"/>
</dbReference>
<evidence type="ECO:0000259" key="3">
    <source>
        <dbReference type="PROSITE" id="PS51841"/>
    </source>
</evidence>
<reference evidence="4 5" key="1">
    <citation type="submission" date="2018-06" db="EMBL/GenBank/DDBJ databases">
        <title>The draft genome sequence of Crocinitomix sp. SM1701.</title>
        <authorList>
            <person name="Zhang X."/>
        </authorList>
    </citation>
    <scope>NUCLEOTIDE SEQUENCE [LARGE SCALE GENOMIC DNA]</scope>
    <source>
        <strain evidence="4 5">SM1701</strain>
    </source>
</reference>
<dbReference type="PROSITE" id="PS51841">
    <property type="entry name" value="LTD"/>
    <property type="match status" value="1"/>
</dbReference>
<dbReference type="Proteomes" id="UP000249248">
    <property type="component" value="Unassembled WGS sequence"/>
</dbReference>
<keyword evidence="2" id="KW-0732">Signal</keyword>
<evidence type="ECO:0000256" key="1">
    <source>
        <dbReference type="SAM" id="Phobius"/>
    </source>
</evidence>
<dbReference type="Gene3D" id="2.60.40.1260">
    <property type="entry name" value="Lamin Tail domain"/>
    <property type="match status" value="1"/>
</dbReference>
<gene>
    <name evidence="4" type="ORF">DNU06_11930</name>
</gene>
<keyword evidence="1" id="KW-0472">Membrane</keyword>
<keyword evidence="5" id="KW-1185">Reference proteome</keyword>